<feature type="domain" description="AMP-binding enzyme C-terminal" evidence="2">
    <location>
        <begin position="436"/>
        <end position="508"/>
    </location>
</feature>
<dbReference type="InterPro" id="IPR042099">
    <property type="entry name" value="ANL_N_sf"/>
</dbReference>
<dbReference type="Gene3D" id="3.40.50.12780">
    <property type="entry name" value="N-terminal domain of ligase-like"/>
    <property type="match status" value="1"/>
</dbReference>
<evidence type="ECO:0000313" key="4">
    <source>
        <dbReference type="Proteomes" id="UP001596220"/>
    </source>
</evidence>
<dbReference type="Pfam" id="PF00501">
    <property type="entry name" value="AMP-binding"/>
    <property type="match status" value="1"/>
</dbReference>
<dbReference type="NCBIfam" id="TIGR01733">
    <property type="entry name" value="AA-adenyl-dom"/>
    <property type="match status" value="1"/>
</dbReference>
<dbReference type="PANTHER" id="PTHR45527:SF1">
    <property type="entry name" value="FATTY ACID SYNTHASE"/>
    <property type="match status" value="1"/>
</dbReference>
<dbReference type="EMBL" id="JBHSQO010000021">
    <property type="protein sequence ID" value="MFC6091734.1"/>
    <property type="molecule type" value="Genomic_DNA"/>
</dbReference>
<dbReference type="InterPro" id="IPR010071">
    <property type="entry name" value="AA_adenyl_dom"/>
</dbReference>
<dbReference type="PROSITE" id="PS00455">
    <property type="entry name" value="AMP_BINDING"/>
    <property type="match status" value="1"/>
</dbReference>
<protein>
    <submittedName>
        <fullName evidence="3">Amino acid adenylation domain-containing protein</fullName>
    </submittedName>
</protein>
<comment type="caution">
    <text evidence="3">The sequence shown here is derived from an EMBL/GenBank/DDBJ whole genome shotgun (WGS) entry which is preliminary data.</text>
</comment>
<dbReference type="InterPro" id="IPR025110">
    <property type="entry name" value="AMP-bd_C"/>
</dbReference>
<keyword evidence="4" id="KW-1185">Reference proteome</keyword>
<proteinExistence type="predicted"/>
<accession>A0ABW1P829</accession>
<dbReference type="Pfam" id="PF13193">
    <property type="entry name" value="AMP-binding_C"/>
    <property type="match status" value="1"/>
</dbReference>
<name>A0ABW1P829_9PSEU</name>
<evidence type="ECO:0000259" key="1">
    <source>
        <dbReference type="Pfam" id="PF00501"/>
    </source>
</evidence>
<dbReference type="Gene3D" id="3.30.300.30">
    <property type="match status" value="1"/>
</dbReference>
<feature type="domain" description="AMP-dependent synthetase/ligase" evidence="1">
    <location>
        <begin position="16"/>
        <end position="370"/>
    </location>
</feature>
<dbReference type="RefSeq" id="WP_380638036.1">
    <property type="nucleotide sequence ID" value="NZ_JBHSQO010000021.1"/>
</dbReference>
<gene>
    <name evidence="3" type="ORF">ACFP3R_20905</name>
</gene>
<evidence type="ECO:0000313" key="3">
    <source>
        <dbReference type="EMBL" id="MFC6091734.1"/>
    </source>
</evidence>
<dbReference type="PANTHER" id="PTHR45527">
    <property type="entry name" value="NONRIBOSOMAL PEPTIDE SYNTHETASE"/>
    <property type="match status" value="1"/>
</dbReference>
<dbReference type="SUPFAM" id="SSF56801">
    <property type="entry name" value="Acetyl-CoA synthetase-like"/>
    <property type="match status" value="1"/>
</dbReference>
<dbReference type="InterPro" id="IPR000873">
    <property type="entry name" value="AMP-dep_synth/lig_dom"/>
</dbReference>
<sequence>MTGQESGAPRDLYDWFAASAREHGGLVALEVGGERLTYRELDGLAVALAGEILTACGGRAPRRVGLTTTPGTSTYAACLAVLRLGSAVVPLNSSFPAARLTHIARTSGLDLRLVDHAPAPEVPDVPVLRLSADLLARLRQGEAVGEAPPRAEAPAGDAAYVLFTSGSTGTPKGVPVAHRSIDAFLRYVVDRYALGPGCRMAQNSGLAFDASVLEMFGAWGSGATLVVPRRGELPKPARFVAREGITHWFSVPSVITMADLTGGLGPGSMPSLRWSLFGGEQLTVQQAGAWRTAAPQSVVENVYGPTELTILSTQYRLPERVEDWPRTANGTLPIGRVYPHLDHRVVDDQGRPSDLGELLLRGVQRFAGYLDEDDNRGRFLDASGRPVKTTGRYAPDEEHWYRTGDLVRVLDDGLLVHLGRLDQQVKIMGQRVEIGEVEAVLREQGGIGQVAVVALRDGNGQTRLEAVYTGITRPAAQLRKALSERLPRYMVPLRFTHRAELPMNSNGKLDRLVLAQQLAAPQD</sequence>
<evidence type="ECO:0000259" key="2">
    <source>
        <dbReference type="Pfam" id="PF13193"/>
    </source>
</evidence>
<dbReference type="Proteomes" id="UP001596220">
    <property type="component" value="Unassembled WGS sequence"/>
</dbReference>
<dbReference type="InterPro" id="IPR045851">
    <property type="entry name" value="AMP-bd_C_sf"/>
</dbReference>
<organism evidence="3 4">
    <name type="scientific">Saccharothrix lopnurensis</name>
    <dbReference type="NCBI Taxonomy" id="1670621"/>
    <lineage>
        <taxon>Bacteria</taxon>
        <taxon>Bacillati</taxon>
        <taxon>Actinomycetota</taxon>
        <taxon>Actinomycetes</taxon>
        <taxon>Pseudonocardiales</taxon>
        <taxon>Pseudonocardiaceae</taxon>
        <taxon>Saccharothrix</taxon>
    </lineage>
</organism>
<dbReference type="InterPro" id="IPR020845">
    <property type="entry name" value="AMP-binding_CS"/>
</dbReference>
<reference evidence="4" key="1">
    <citation type="journal article" date="2019" name="Int. J. Syst. Evol. Microbiol.">
        <title>The Global Catalogue of Microorganisms (GCM) 10K type strain sequencing project: providing services to taxonomists for standard genome sequencing and annotation.</title>
        <authorList>
            <consortium name="The Broad Institute Genomics Platform"/>
            <consortium name="The Broad Institute Genome Sequencing Center for Infectious Disease"/>
            <person name="Wu L."/>
            <person name="Ma J."/>
        </authorList>
    </citation>
    <scope>NUCLEOTIDE SEQUENCE [LARGE SCALE GENOMIC DNA]</scope>
    <source>
        <strain evidence="4">CGMCC 4.7246</strain>
    </source>
</reference>